<accession>A0A097QZI4</accession>
<dbReference type="Gene3D" id="2.60.40.1930">
    <property type="match status" value="1"/>
</dbReference>
<dbReference type="KEGG" id="hav:AT03_05370"/>
<dbReference type="InterPro" id="IPR041462">
    <property type="entry name" value="Bact_A2M_MG6"/>
</dbReference>
<dbReference type="GO" id="GO:0005615">
    <property type="term" value="C:extracellular space"/>
    <property type="evidence" value="ECO:0007669"/>
    <property type="project" value="InterPro"/>
</dbReference>
<feature type="domain" description="Alpha-2-macroglobulin" evidence="5">
    <location>
        <begin position="983"/>
        <end position="1072"/>
    </location>
</feature>
<dbReference type="InterPro" id="IPR047565">
    <property type="entry name" value="Alpha-macroglob_thiol-ester_cl"/>
</dbReference>
<keyword evidence="7" id="KW-1185">Reference proteome</keyword>
<keyword evidence="3" id="KW-0472">Membrane</keyword>
<dbReference type="PIRSF" id="PIRSF038980">
    <property type="entry name" value="A2M_bac"/>
    <property type="match status" value="1"/>
</dbReference>
<dbReference type="InterPro" id="IPR001599">
    <property type="entry name" value="Macroglobln_a2"/>
</dbReference>
<comment type="similarity">
    <text evidence="1">Belongs to the protease inhibitor I39 (alpha-2-macroglobulin) family. Bacterial alpha-2-macroglobulin subfamily.</text>
</comment>
<dbReference type="Pfam" id="PF17972">
    <property type="entry name" value="bMG5"/>
    <property type="match status" value="1"/>
</dbReference>
<keyword evidence="3" id="KW-1003">Cell membrane</keyword>
<evidence type="ECO:0000256" key="2">
    <source>
        <dbReference type="ARBA" id="ARBA00022729"/>
    </source>
</evidence>
<name>A0A097QZI4_HAFAL</name>
<dbReference type="InterPro" id="IPR049120">
    <property type="entry name" value="A2M_bMG2"/>
</dbReference>
<keyword evidence="2" id="KW-0732">Signal</keyword>
<evidence type="ECO:0000259" key="5">
    <source>
        <dbReference type="SMART" id="SM01360"/>
    </source>
</evidence>
<evidence type="ECO:0000313" key="6">
    <source>
        <dbReference type="EMBL" id="AIU71872.1"/>
    </source>
</evidence>
<dbReference type="PANTHER" id="PTHR40094:SF1">
    <property type="entry name" value="UBIQUITIN DOMAIN-CONTAINING PROTEIN"/>
    <property type="match status" value="1"/>
</dbReference>
<dbReference type="InterPro" id="IPR040639">
    <property type="entry name" value="A2MG_MG1"/>
</dbReference>
<dbReference type="SUPFAM" id="SSF48239">
    <property type="entry name" value="Terpenoid cyclases/Protein prenyltransferases"/>
    <property type="match status" value="1"/>
</dbReference>
<dbReference type="Pfam" id="PF00207">
    <property type="entry name" value="A2M"/>
    <property type="match status" value="1"/>
</dbReference>
<dbReference type="SMART" id="SM01419">
    <property type="entry name" value="Thiol-ester_cl"/>
    <property type="match status" value="1"/>
</dbReference>
<dbReference type="SMART" id="SM01360">
    <property type="entry name" value="A2M"/>
    <property type="match status" value="1"/>
</dbReference>
<dbReference type="InterPro" id="IPR011625">
    <property type="entry name" value="A2M_N_BRD"/>
</dbReference>
<dbReference type="Pfam" id="PF07703">
    <property type="entry name" value="A2M_BRD"/>
    <property type="match status" value="1"/>
</dbReference>
<dbReference type="InterPro" id="IPR051802">
    <property type="entry name" value="YfhM-like"/>
</dbReference>
<dbReference type="eggNOG" id="COG2373">
    <property type="taxonomic scope" value="Bacteria"/>
</dbReference>
<proteinExistence type="inferred from homology"/>
<dbReference type="InterPro" id="IPR026284">
    <property type="entry name" value="A2MG_proteobact"/>
</dbReference>
<dbReference type="Pfam" id="PF07678">
    <property type="entry name" value="TED_complement"/>
    <property type="match status" value="1"/>
</dbReference>
<dbReference type="Pfam" id="PF17962">
    <property type="entry name" value="bMG6"/>
    <property type="match status" value="1"/>
</dbReference>
<evidence type="ECO:0000259" key="4">
    <source>
        <dbReference type="SMART" id="SM01359"/>
    </source>
</evidence>
<dbReference type="Gene3D" id="1.50.10.20">
    <property type="match status" value="1"/>
</dbReference>
<dbReference type="PANTHER" id="PTHR40094">
    <property type="entry name" value="ALPHA-2-MACROGLOBULIN HOMOLOG"/>
    <property type="match status" value="1"/>
</dbReference>
<dbReference type="GO" id="GO:0004866">
    <property type="term" value="F:endopeptidase inhibitor activity"/>
    <property type="evidence" value="ECO:0007669"/>
    <property type="project" value="UniProtKB-UniRule"/>
</dbReference>
<dbReference type="PATRIC" id="fig|1453496.5.peg.1067"/>
<dbReference type="HOGENOM" id="CLU_000965_1_0_6"/>
<evidence type="ECO:0000256" key="3">
    <source>
        <dbReference type="PIRNR" id="PIRNR038980"/>
    </source>
</evidence>
<dbReference type="Pfam" id="PF21142">
    <property type="entry name" value="A2M_bMG2"/>
    <property type="match status" value="1"/>
</dbReference>
<gene>
    <name evidence="6" type="ORF">AT03_05370</name>
</gene>
<evidence type="ECO:0000256" key="1">
    <source>
        <dbReference type="ARBA" id="ARBA00010556"/>
    </source>
</evidence>
<feature type="domain" description="Alpha-2-macroglobulin bait region" evidence="4">
    <location>
        <begin position="770"/>
        <end position="918"/>
    </location>
</feature>
<comment type="function">
    <text evidence="3">Protects the bacterial cell from host peptidases.</text>
</comment>
<dbReference type="InterPro" id="IPR049122">
    <property type="entry name" value="A2MG_CUB"/>
</dbReference>
<dbReference type="InterPro" id="IPR008930">
    <property type="entry name" value="Terpenoid_cyclase/PrenylTrfase"/>
</dbReference>
<dbReference type="Proteomes" id="UP000029986">
    <property type="component" value="Chromosome"/>
</dbReference>
<sequence length="1669" mass="183901">MENVMRQGSSQSQNCRSVRMLRRSVLVAALITALSACDNSDVKTTTTSDPAAVATQKKALSDTDLAQMAKQSQGKTLTLLDASELQLDGAAALVLTFSIPLDPKQKFADSVHLVDTEKGKIDGAWELSDNLRELRLRHLEPKRKLLLTIDPSLVALNGATLGKETQKKIATKDIQPSVGFASRGSLLPGKVAAGLPVMALNVNSVDVNFYRIKPASLPAFLSEWGYGQSVESWRSDELLKMADLVYSGRFDLNPQRNTREKLQLPLSDIKPLQESGVYLAVMQQAGRYSYSNPATLLTLSDIGVSLHSYHERMDVFTQALAGGGAMSDVALQVLDEKGRVLTEGKTDAQGHAQLSKSPKAKLLLANQNGQTSIIDLTQPALDLSEFDIGGPEGFSKQLFAFGPRDLYRPGETVIVNALLRDADGQPLPEQPIKVDVLRPDDSVASSFVWKPENGLYQYRYALPENAATGKWSLRFNLGDNQPRYYAINVEDFMPERMALEIKPESASPIEMQQSASFNVSGRYLYGAPAAMNRLQGQLYLRPLREAVTELPGYSFGSATEENLKRSLDEVDTTLDEQGTANIETESQWADVKSPVRLIFQASLLESGGRPVTRRSEQDIWPAKQLSAIRPLFGQQDIYDYQTNSYRKQPMVDENSDAAFDVIYTDPLGKRLAKQGLKATLIQERRDYYWQWSEGAGWQSQYDQKDLPVGEQTLNIAADGSAKVSFPVEWGSYRLEVKDPTNGLINSVRFWAGYRWQDNTDGTGAVRPDQVKLKLDKPNYQPGEKVKVTINAPTAGKGYLMLESGEGPLWWQEIDVPEAGTTVEVPLNQEWRRHDLYFNALVVRPGEKDKQVTPKRAVGLLHIPLNEEARKLNVTLTAQEKIRPNQTVPVQINVAGAGGEKQKEVTVLLSAVDTGVLSITDFKTPDPYDAFLGRKRYGADQYDVYGQLIEGSGRLATLRFGGDGEDEDALSRGGKKPPTEVNIVAQQLQRITLDENGNGTLQLPVPDFNGELRLMAQAWNGQNFGSTERKMTVAAPVIAELQTPRFLAGGDSSQLALDVTNLSGHPQTLGVALTTSGLISLSGDNSQTVELENGQRKTIAIPVSAKDGFGDGNVAIRIVGMQLPGEQVSDYEHSWKIGVRPAFPAQTRHLASIIKPGENWHVDPEQLSGLVAPEASLLLTSRPPLNIARYVRALYAYPYGCLEQTTSGLFPSLYTNQQQLAQLGIKTSPDDIRRQNIETGITRLLGMQRYNGSFALWSSDGPEEYWLTAYVTDFLHRARERGFAVQDDGLKQADAALLRYLQDRNQIDVNSSARPDATRFAVQAYAGLVLAQQKQAPLGALRQLYERRAQAESGLPLIQLGIALKLMGDTPRSEEVLKQGLALQRSATNYWLEDYGSPVRDDAMILALMEEFNLDPKTQEQRLLSLSDRLTTTEYLSTQEQNAVFMAGKGFIGQPESEWKGVISSAKGVDLAYGEQAQVKSYDESWLSNGLVINNQGESTLYPRFDVVGYPNSAPQPMSNILNIKRDFLGLDGKPVDLAQLKSGQLILVHLDVWASEHVPDALVVDLLPAGVELENQNLNDASASLDDAATEVTSLLDASRQTTLKHQEFRDDRYVAAVDIQSGQHTTLLYLARAVTPGKYQLPAPQVESMYIPQWRAVGDTPATVTIDQ</sequence>
<dbReference type="SMART" id="SM01359">
    <property type="entry name" value="A2M_N_2"/>
    <property type="match status" value="1"/>
</dbReference>
<dbReference type="Pfam" id="PF11974">
    <property type="entry name" value="bMG3"/>
    <property type="match status" value="1"/>
</dbReference>
<dbReference type="Pfam" id="PF17973">
    <property type="entry name" value="bMG10"/>
    <property type="match status" value="1"/>
</dbReference>
<dbReference type="InterPro" id="IPR011626">
    <property type="entry name" value="Alpha-macroglobulin_TED"/>
</dbReference>
<dbReference type="Pfam" id="PF21765">
    <property type="entry name" value="CUB_A2MG"/>
    <property type="match status" value="1"/>
</dbReference>
<dbReference type="InterPro" id="IPR041246">
    <property type="entry name" value="Bact_MG10"/>
</dbReference>
<dbReference type="OrthoDB" id="9767116at2"/>
<dbReference type="InterPro" id="IPR041203">
    <property type="entry name" value="Bact_A2M_MG5"/>
</dbReference>
<dbReference type="EMBL" id="CP009706">
    <property type="protein sequence ID" value="AIU71872.1"/>
    <property type="molecule type" value="Genomic_DNA"/>
</dbReference>
<evidence type="ECO:0000313" key="7">
    <source>
        <dbReference type="Proteomes" id="UP000029986"/>
    </source>
</evidence>
<dbReference type="Pfam" id="PF01835">
    <property type="entry name" value="MG2"/>
    <property type="match status" value="1"/>
</dbReference>
<keyword evidence="3" id="KW-0646">Protease inhibitor</keyword>
<dbReference type="CDD" id="cd02891">
    <property type="entry name" value="A2M_like"/>
    <property type="match status" value="1"/>
</dbReference>
<reference evidence="6 7" key="1">
    <citation type="journal article" date="2014" name="Gut Pathog.">
        <title>Gene clusters of Hafnia alvei strain FB1 important in survival and pathogenesis: a draft genome perspective.</title>
        <authorList>
            <person name="Tan J.Y."/>
            <person name="Yin W.F."/>
            <person name="Chan K.G."/>
        </authorList>
    </citation>
    <scope>NUCLEOTIDE SEQUENCE [LARGE SCALE GENOMIC DNA]</scope>
    <source>
        <strain evidence="6 7">FB1</strain>
    </source>
</reference>
<dbReference type="InterPro" id="IPR002890">
    <property type="entry name" value="MG2"/>
</dbReference>
<organism evidence="6 7">
    <name type="scientific">Hafnia alvei FB1</name>
    <dbReference type="NCBI Taxonomy" id="1453496"/>
    <lineage>
        <taxon>Bacteria</taxon>
        <taxon>Pseudomonadati</taxon>
        <taxon>Pseudomonadota</taxon>
        <taxon>Gammaproteobacteria</taxon>
        <taxon>Enterobacterales</taxon>
        <taxon>Hafniaceae</taxon>
        <taxon>Hafnia</taxon>
    </lineage>
</organism>
<dbReference type="InterPro" id="IPR021868">
    <property type="entry name" value="Alpha_2_Macroglob_MG3"/>
</dbReference>
<dbReference type="Pfam" id="PF17970">
    <property type="entry name" value="bMG1"/>
    <property type="match status" value="1"/>
</dbReference>
<protein>
    <recommendedName>
        <fullName evidence="3">Alpha-2-macroglobulin</fullName>
    </recommendedName>
</protein>